<dbReference type="Pfam" id="PF00498">
    <property type="entry name" value="FHA"/>
    <property type="match status" value="1"/>
</dbReference>
<dbReference type="SMART" id="SM00240">
    <property type="entry name" value="FHA"/>
    <property type="match status" value="1"/>
</dbReference>
<dbReference type="InterPro" id="IPR008984">
    <property type="entry name" value="SMAD_FHA_dom_sf"/>
</dbReference>
<name>A4J584_DESRM</name>
<proteinExistence type="predicted"/>
<dbReference type="PROSITE" id="PS50006">
    <property type="entry name" value="FHA_DOMAIN"/>
    <property type="match status" value="1"/>
</dbReference>
<organism evidence="3 4">
    <name type="scientific">Desulforamulus reducens (strain ATCC BAA-1160 / DSM 100696 / MI-1)</name>
    <name type="common">Desulfotomaculum reducens</name>
    <dbReference type="NCBI Taxonomy" id="349161"/>
    <lineage>
        <taxon>Bacteria</taxon>
        <taxon>Bacillati</taxon>
        <taxon>Bacillota</taxon>
        <taxon>Clostridia</taxon>
        <taxon>Eubacteriales</taxon>
        <taxon>Peptococcaceae</taxon>
        <taxon>Desulforamulus</taxon>
    </lineage>
</organism>
<dbReference type="AlphaFoldDB" id="A4J584"/>
<dbReference type="CDD" id="cd00060">
    <property type="entry name" value="FHA"/>
    <property type="match status" value="1"/>
</dbReference>
<dbReference type="EMBL" id="CP000612">
    <property type="protein sequence ID" value="ABO50237.1"/>
    <property type="molecule type" value="Genomic_DNA"/>
</dbReference>
<gene>
    <name evidence="3" type="ordered locus">Dred_1710</name>
</gene>
<evidence type="ECO:0000256" key="1">
    <source>
        <dbReference type="SAM" id="Phobius"/>
    </source>
</evidence>
<keyword evidence="1" id="KW-0472">Membrane</keyword>
<keyword evidence="1" id="KW-0812">Transmembrane</keyword>
<evidence type="ECO:0000313" key="3">
    <source>
        <dbReference type="EMBL" id="ABO50237.1"/>
    </source>
</evidence>
<evidence type="ECO:0000259" key="2">
    <source>
        <dbReference type="PROSITE" id="PS50006"/>
    </source>
</evidence>
<dbReference type="KEGG" id="drm:Dred_1710"/>
<dbReference type="HOGENOM" id="CLU_131367_1_0_9"/>
<dbReference type="RefSeq" id="WP_011878051.1">
    <property type="nucleotide sequence ID" value="NC_009253.1"/>
</dbReference>
<sequence length="168" mass="18747">MLALVITLLRGLFLILLYLFIFRLTVSMIEQLRNSDLPNHSLYPAGNGNGSSPKPVVTGGDGAVLQVVTSREAHIKSGEIFQLGDITKLGRGRGNHIILDGHYASQEHACILYKQGQYWIEDLGSLNHTYLNNVPIKKQTVLANGDQIQIGDVIFHFVRWAYEMESNK</sequence>
<dbReference type="STRING" id="349161.Dred_1710"/>
<keyword evidence="1" id="KW-1133">Transmembrane helix</keyword>
<dbReference type="OrthoDB" id="9816434at2"/>
<accession>A4J584</accession>
<keyword evidence="4" id="KW-1185">Reference proteome</keyword>
<feature type="transmembrane region" description="Helical" evidence="1">
    <location>
        <begin position="6"/>
        <end position="26"/>
    </location>
</feature>
<dbReference type="InterPro" id="IPR000253">
    <property type="entry name" value="FHA_dom"/>
</dbReference>
<dbReference type="InterPro" id="IPR050923">
    <property type="entry name" value="Cell_Proc_Reg/RNA_Proc"/>
</dbReference>
<dbReference type="eggNOG" id="COG1716">
    <property type="taxonomic scope" value="Bacteria"/>
</dbReference>
<dbReference type="PANTHER" id="PTHR23308">
    <property type="entry name" value="NUCLEAR INHIBITOR OF PROTEIN PHOSPHATASE-1"/>
    <property type="match status" value="1"/>
</dbReference>
<dbReference type="Proteomes" id="UP000001556">
    <property type="component" value="Chromosome"/>
</dbReference>
<dbReference type="SUPFAM" id="SSF49879">
    <property type="entry name" value="SMAD/FHA domain"/>
    <property type="match status" value="1"/>
</dbReference>
<reference evidence="3 4" key="1">
    <citation type="submission" date="2007-03" db="EMBL/GenBank/DDBJ databases">
        <title>Complete sequence of Desulfotomaculum reducens MI-1.</title>
        <authorList>
            <consortium name="US DOE Joint Genome Institute"/>
            <person name="Copeland A."/>
            <person name="Lucas S."/>
            <person name="Lapidus A."/>
            <person name="Barry K."/>
            <person name="Detter J.C."/>
            <person name="Glavina del Rio T."/>
            <person name="Hammon N."/>
            <person name="Israni S."/>
            <person name="Dalin E."/>
            <person name="Tice H."/>
            <person name="Pitluck S."/>
            <person name="Sims D."/>
            <person name="Brettin T."/>
            <person name="Bruce D."/>
            <person name="Han C."/>
            <person name="Tapia R."/>
            <person name="Schmutz J."/>
            <person name="Larimer F."/>
            <person name="Land M."/>
            <person name="Hauser L."/>
            <person name="Kyrpides N."/>
            <person name="Kim E."/>
            <person name="Tebo B.M."/>
            <person name="Richardson P."/>
        </authorList>
    </citation>
    <scope>NUCLEOTIDE SEQUENCE [LARGE SCALE GENOMIC DNA]</scope>
    <source>
        <strain evidence="3 4">MI-1</strain>
    </source>
</reference>
<evidence type="ECO:0000313" key="4">
    <source>
        <dbReference type="Proteomes" id="UP000001556"/>
    </source>
</evidence>
<dbReference type="Gene3D" id="2.60.200.20">
    <property type="match status" value="1"/>
</dbReference>
<feature type="domain" description="FHA" evidence="2">
    <location>
        <begin position="87"/>
        <end position="136"/>
    </location>
</feature>
<protein>
    <submittedName>
        <fullName evidence="3">FHA domain containing protein</fullName>
    </submittedName>
</protein>